<dbReference type="GO" id="GO:0009967">
    <property type="term" value="P:positive regulation of signal transduction"/>
    <property type="evidence" value="ECO:0007669"/>
    <property type="project" value="UniProtKB-ARBA"/>
</dbReference>
<organism evidence="7 8">
    <name type="scientific">Allacma fusca</name>
    <dbReference type="NCBI Taxonomy" id="39272"/>
    <lineage>
        <taxon>Eukaryota</taxon>
        <taxon>Metazoa</taxon>
        <taxon>Ecdysozoa</taxon>
        <taxon>Arthropoda</taxon>
        <taxon>Hexapoda</taxon>
        <taxon>Collembola</taxon>
        <taxon>Symphypleona</taxon>
        <taxon>Sminthuridae</taxon>
        <taxon>Allacma</taxon>
    </lineage>
</organism>
<dbReference type="GO" id="GO:0008266">
    <property type="term" value="F:poly(U) RNA binding"/>
    <property type="evidence" value="ECO:0007669"/>
    <property type="project" value="UniProtKB-ARBA"/>
</dbReference>
<keyword evidence="8" id="KW-1185">Reference proteome</keyword>
<dbReference type="Pfam" id="PF00076">
    <property type="entry name" value="RRM_1"/>
    <property type="match status" value="2"/>
</dbReference>
<comment type="subcellular location">
    <subcellularLocation>
        <location evidence="1">Nucleus</location>
    </subcellularLocation>
</comment>
<evidence type="ECO:0000256" key="4">
    <source>
        <dbReference type="ARBA" id="ARBA00023242"/>
    </source>
</evidence>
<evidence type="ECO:0000256" key="5">
    <source>
        <dbReference type="PROSITE-ProRule" id="PRU00176"/>
    </source>
</evidence>
<keyword evidence="2" id="KW-0677">Repeat</keyword>
<accession>A0A8J2L5Z6</accession>
<evidence type="ECO:0000256" key="3">
    <source>
        <dbReference type="ARBA" id="ARBA00022884"/>
    </source>
</evidence>
<comment type="caution">
    <text evidence="7">The sequence shown here is derived from an EMBL/GenBank/DDBJ whole genome shotgun (WGS) entry which is preliminary data.</text>
</comment>
<feature type="domain" description="RRM" evidence="6">
    <location>
        <begin position="110"/>
        <end position="190"/>
    </location>
</feature>
<protein>
    <recommendedName>
        <fullName evidence="6">RRM domain-containing protein</fullName>
    </recommendedName>
</protein>
<dbReference type="AlphaFoldDB" id="A0A8J2L5Z6"/>
<dbReference type="GO" id="GO:0005634">
    <property type="term" value="C:nucleus"/>
    <property type="evidence" value="ECO:0007669"/>
    <property type="project" value="UniProtKB-SubCell"/>
</dbReference>
<name>A0A8J2L5Z6_9HEXA</name>
<dbReference type="OrthoDB" id="266020at2759"/>
<dbReference type="FunFam" id="3.30.70.330:FF:000383">
    <property type="entry name" value="Sex lethal, isoform D"/>
    <property type="match status" value="1"/>
</dbReference>
<evidence type="ECO:0000256" key="2">
    <source>
        <dbReference type="ARBA" id="ARBA00022737"/>
    </source>
</evidence>
<dbReference type="PROSITE" id="PS50102">
    <property type="entry name" value="RRM"/>
    <property type="match status" value="2"/>
</dbReference>
<evidence type="ECO:0000259" key="6">
    <source>
        <dbReference type="PROSITE" id="PS50102"/>
    </source>
</evidence>
<dbReference type="SMART" id="SM00360">
    <property type="entry name" value="RRM"/>
    <property type="match status" value="2"/>
</dbReference>
<dbReference type="GO" id="GO:0003729">
    <property type="term" value="F:mRNA binding"/>
    <property type="evidence" value="ECO:0007669"/>
    <property type="project" value="UniProtKB-ARBA"/>
</dbReference>
<dbReference type="Proteomes" id="UP000708208">
    <property type="component" value="Unassembled WGS sequence"/>
</dbReference>
<dbReference type="FunFam" id="3.30.70.330:FF:000205">
    <property type="entry name" value="Sex lethal, isoform B"/>
    <property type="match status" value="1"/>
</dbReference>
<keyword evidence="3 5" id="KW-0694">RNA-binding</keyword>
<evidence type="ECO:0000313" key="7">
    <source>
        <dbReference type="EMBL" id="CAG7828646.1"/>
    </source>
</evidence>
<gene>
    <name evidence="7" type="ORF">AFUS01_LOCUS38557</name>
</gene>
<feature type="domain" description="RRM" evidence="6">
    <location>
        <begin position="24"/>
        <end position="102"/>
    </location>
</feature>
<proteinExistence type="predicted"/>
<evidence type="ECO:0000256" key="1">
    <source>
        <dbReference type="ARBA" id="ARBA00004123"/>
    </source>
</evidence>
<dbReference type="InterPro" id="IPR000504">
    <property type="entry name" value="RRM_dom"/>
</dbReference>
<dbReference type="PANTHER" id="PTHR15241">
    <property type="entry name" value="TRANSFORMER-2-RELATED"/>
    <property type="match status" value="1"/>
</dbReference>
<evidence type="ECO:0000313" key="8">
    <source>
        <dbReference type="Proteomes" id="UP000708208"/>
    </source>
</evidence>
<dbReference type="GO" id="GO:0005737">
    <property type="term" value="C:cytoplasm"/>
    <property type="evidence" value="ECO:0007669"/>
    <property type="project" value="UniProtKB-ARBA"/>
</dbReference>
<dbReference type="GO" id="GO:0050686">
    <property type="term" value="P:negative regulation of mRNA processing"/>
    <property type="evidence" value="ECO:0007669"/>
    <property type="project" value="UniProtKB-ARBA"/>
</dbReference>
<keyword evidence="4" id="KW-0539">Nucleus</keyword>
<reference evidence="7" key="1">
    <citation type="submission" date="2021-06" db="EMBL/GenBank/DDBJ databases">
        <authorList>
            <person name="Hodson N. C."/>
            <person name="Mongue J. A."/>
            <person name="Jaron S. K."/>
        </authorList>
    </citation>
    <scope>NUCLEOTIDE SEQUENCE</scope>
</reference>
<sequence length="220" mass="24880">MFHSHHLAKESAHASNGEEYVEKRYLIVNYLPQSLTEKSLYNLFAPLGPLESVKLMRDKKTGYSFGFGFVNYVHEEHAQKAIELLNGFEVENKRIKVSIAMPSSEFIKGSNLYISNLPRNTTSEDLERMFSAFGKIVHRTVLVDKITNLPRGVGFVRFSKRESAHAALKEMNDTIPPGSVEPIRVKVAEDYGKQKASYVAGFQAGANLHKKMHSQSYRND</sequence>
<dbReference type="EMBL" id="CAJVCH010548251">
    <property type="protein sequence ID" value="CAG7828646.1"/>
    <property type="molecule type" value="Genomic_DNA"/>
</dbReference>
<dbReference type="PANTHER" id="PTHR15241:SF304">
    <property type="entry name" value="RRM DOMAIN-CONTAINING PROTEIN"/>
    <property type="match status" value="1"/>
</dbReference>
<dbReference type="GO" id="GO:0010629">
    <property type="term" value="P:negative regulation of gene expression"/>
    <property type="evidence" value="ECO:0007669"/>
    <property type="project" value="UniProtKB-ARBA"/>
</dbReference>